<gene>
    <name evidence="4" type="ORF">BJ508DRAFT_217622</name>
</gene>
<dbReference type="OrthoDB" id="3921198at2759"/>
<evidence type="ECO:0000256" key="2">
    <source>
        <dbReference type="SAM" id="MobiDB-lite"/>
    </source>
</evidence>
<dbReference type="Proteomes" id="UP000275078">
    <property type="component" value="Unassembled WGS sequence"/>
</dbReference>
<reference evidence="4 5" key="1">
    <citation type="journal article" date="2018" name="Nat. Ecol. Evol.">
        <title>Pezizomycetes genomes reveal the molecular basis of ectomycorrhizal truffle lifestyle.</title>
        <authorList>
            <person name="Murat C."/>
            <person name="Payen T."/>
            <person name="Noel B."/>
            <person name="Kuo A."/>
            <person name="Morin E."/>
            <person name="Chen J."/>
            <person name="Kohler A."/>
            <person name="Krizsan K."/>
            <person name="Balestrini R."/>
            <person name="Da Silva C."/>
            <person name="Montanini B."/>
            <person name="Hainaut M."/>
            <person name="Levati E."/>
            <person name="Barry K.W."/>
            <person name="Belfiori B."/>
            <person name="Cichocki N."/>
            <person name="Clum A."/>
            <person name="Dockter R.B."/>
            <person name="Fauchery L."/>
            <person name="Guy J."/>
            <person name="Iotti M."/>
            <person name="Le Tacon F."/>
            <person name="Lindquist E.A."/>
            <person name="Lipzen A."/>
            <person name="Malagnac F."/>
            <person name="Mello A."/>
            <person name="Molinier V."/>
            <person name="Miyauchi S."/>
            <person name="Poulain J."/>
            <person name="Riccioni C."/>
            <person name="Rubini A."/>
            <person name="Sitrit Y."/>
            <person name="Splivallo R."/>
            <person name="Traeger S."/>
            <person name="Wang M."/>
            <person name="Zifcakova L."/>
            <person name="Wipf D."/>
            <person name="Zambonelli A."/>
            <person name="Paolocci F."/>
            <person name="Nowrousian M."/>
            <person name="Ottonello S."/>
            <person name="Baldrian P."/>
            <person name="Spatafora J.W."/>
            <person name="Henrissat B."/>
            <person name="Nagy L.G."/>
            <person name="Aury J.M."/>
            <person name="Wincker P."/>
            <person name="Grigoriev I.V."/>
            <person name="Bonfante P."/>
            <person name="Martin F.M."/>
        </authorList>
    </citation>
    <scope>NUCLEOTIDE SEQUENCE [LARGE SCALE GENOMIC DNA]</scope>
    <source>
        <strain evidence="4 5">RN42</strain>
    </source>
</reference>
<feature type="region of interest" description="Disordered" evidence="2">
    <location>
        <begin position="1"/>
        <end position="29"/>
    </location>
</feature>
<dbReference type="GO" id="GO:0006351">
    <property type="term" value="P:DNA-templated transcription"/>
    <property type="evidence" value="ECO:0007669"/>
    <property type="project" value="InterPro"/>
</dbReference>
<evidence type="ECO:0000256" key="1">
    <source>
        <dbReference type="ARBA" id="ARBA00023242"/>
    </source>
</evidence>
<dbReference type="InterPro" id="IPR050987">
    <property type="entry name" value="AtrR-like"/>
</dbReference>
<dbReference type="AlphaFoldDB" id="A0A3N4HI08"/>
<feature type="compositionally biased region" description="Gly residues" evidence="2">
    <location>
        <begin position="13"/>
        <end position="29"/>
    </location>
</feature>
<keyword evidence="5" id="KW-1185">Reference proteome</keyword>
<dbReference type="Pfam" id="PF04082">
    <property type="entry name" value="Fungal_trans"/>
    <property type="match status" value="1"/>
</dbReference>
<dbReference type="SMART" id="SM00906">
    <property type="entry name" value="Fungal_trans"/>
    <property type="match status" value="1"/>
</dbReference>
<accession>A0A3N4HI08</accession>
<name>A0A3N4HI08_ASCIM</name>
<dbReference type="STRING" id="1160509.A0A3N4HI08"/>
<dbReference type="GO" id="GO:0003677">
    <property type="term" value="F:DNA binding"/>
    <property type="evidence" value="ECO:0007669"/>
    <property type="project" value="InterPro"/>
</dbReference>
<dbReference type="InterPro" id="IPR007219">
    <property type="entry name" value="XnlR_reg_dom"/>
</dbReference>
<protein>
    <recommendedName>
        <fullName evidence="3">Xylanolytic transcriptional activator regulatory domain-containing protein</fullName>
    </recommendedName>
</protein>
<dbReference type="GO" id="GO:0008270">
    <property type="term" value="F:zinc ion binding"/>
    <property type="evidence" value="ECO:0007669"/>
    <property type="project" value="InterPro"/>
</dbReference>
<dbReference type="PANTHER" id="PTHR46910:SF1">
    <property type="entry name" value="MISCELLANEOUS ZN(II)2CYS6 TRANSCRIPTION FACTOR (EUROFUNG)-RELATED"/>
    <property type="match status" value="1"/>
</dbReference>
<evidence type="ECO:0000259" key="3">
    <source>
        <dbReference type="SMART" id="SM00906"/>
    </source>
</evidence>
<dbReference type="PANTHER" id="PTHR46910">
    <property type="entry name" value="TRANSCRIPTION FACTOR PDR1"/>
    <property type="match status" value="1"/>
</dbReference>
<dbReference type="EMBL" id="ML119893">
    <property type="protein sequence ID" value="RPA71891.1"/>
    <property type="molecule type" value="Genomic_DNA"/>
</dbReference>
<sequence length="381" mass="41266">MAVGAQVGDEEVGAGGAPGGGGGGNGGGGAGPNGPGGCLSGWRFFELARKFHNLNNPVYTLADCTIFILMSLYLDGASLPSPTWMLTGATCRVAQDLGLHRPLPPSANTSRTDLEARNRLLWTAFILDQKLSLSLGRPAIFNPNTIEVPLPGLLDNEGTGCEDDEGENGWGGAERALACFRANVGVCRWVGEVTELRLTEGGGSADVERLLRIDDRLRSAWAEFPPEFTDPRSREGLEIPALRPLCNSQHARLSLFRSFSDFSTPLSPTFRTFCLSNSIIISKFTAHLLTRSSYHPNFDADFAAKTNDLVHIHVFRAATILLLAYNLKTDSSGAAPQFQNVDFAELDICIRALKSAAARHPAAGRYFGVFREFCRLFNFEL</sequence>
<feature type="domain" description="Xylanolytic transcriptional activator regulatory" evidence="3">
    <location>
        <begin position="83"/>
        <end position="157"/>
    </location>
</feature>
<dbReference type="GO" id="GO:0003700">
    <property type="term" value="F:DNA-binding transcription factor activity"/>
    <property type="evidence" value="ECO:0007669"/>
    <property type="project" value="InterPro"/>
</dbReference>
<keyword evidence="1" id="KW-0539">Nucleus</keyword>
<evidence type="ECO:0000313" key="5">
    <source>
        <dbReference type="Proteomes" id="UP000275078"/>
    </source>
</evidence>
<dbReference type="CDD" id="cd12148">
    <property type="entry name" value="fungal_TF_MHR"/>
    <property type="match status" value="1"/>
</dbReference>
<proteinExistence type="predicted"/>
<evidence type="ECO:0000313" key="4">
    <source>
        <dbReference type="EMBL" id="RPA71891.1"/>
    </source>
</evidence>
<feature type="non-terminal residue" evidence="4">
    <location>
        <position position="381"/>
    </location>
</feature>
<organism evidence="4 5">
    <name type="scientific">Ascobolus immersus RN42</name>
    <dbReference type="NCBI Taxonomy" id="1160509"/>
    <lineage>
        <taxon>Eukaryota</taxon>
        <taxon>Fungi</taxon>
        <taxon>Dikarya</taxon>
        <taxon>Ascomycota</taxon>
        <taxon>Pezizomycotina</taxon>
        <taxon>Pezizomycetes</taxon>
        <taxon>Pezizales</taxon>
        <taxon>Ascobolaceae</taxon>
        <taxon>Ascobolus</taxon>
    </lineage>
</organism>